<organism evidence="1 2">
    <name type="scientific">Buttiauxella gaviniae</name>
    <dbReference type="NCBI Taxonomy" id="82990"/>
    <lineage>
        <taxon>Bacteria</taxon>
        <taxon>Pseudomonadati</taxon>
        <taxon>Pseudomonadota</taxon>
        <taxon>Gammaproteobacteria</taxon>
        <taxon>Enterobacterales</taxon>
        <taxon>Enterobacteriaceae</taxon>
        <taxon>Buttiauxella</taxon>
    </lineage>
</organism>
<dbReference type="CDD" id="cd09727">
    <property type="entry name" value="Cas6_I-E"/>
    <property type="match status" value="1"/>
</dbReference>
<comment type="caution">
    <text evidence="1">The sequence shown here is derived from an EMBL/GenBank/DDBJ whole genome shotgun (WGS) entry which is preliminary data.</text>
</comment>
<dbReference type="NCBIfam" id="TIGR01907">
    <property type="entry name" value="casE_Cse3"/>
    <property type="match status" value="1"/>
</dbReference>
<gene>
    <name evidence="1" type="primary">cas6e</name>
    <name evidence="1" type="ORF">AB1E22_04940</name>
</gene>
<dbReference type="Pfam" id="PF08798">
    <property type="entry name" value="CRISPR_assoc"/>
    <property type="match status" value="1"/>
</dbReference>
<reference evidence="1 2" key="1">
    <citation type="submission" date="2024-07" db="EMBL/GenBank/DDBJ databases">
        <authorList>
            <person name="Wang L."/>
        </authorList>
    </citation>
    <scope>NUCLEOTIDE SEQUENCE [LARGE SCALE GENOMIC DNA]</scope>
    <source>
        <strain evidence="1 2">WL359</strain>
    </source>
</reference>
<sequence>MFLSRVSLDLTKLTPAMWQKWQVAQPYASHQWLWQLFTQQDERSFLFRHEATPQGESFYLLSDVAPFAKDSLFSISSKPFDPQLVEGMELTFALRANPVVTRNGKRSDVLMDAKYQAKLQGAGPGEIAELQEKAAFTWLKAQGERGGFAVEAQEIQVVGQQRQRFVRKSGEHPITFTTVDFAGSLTVMNIPLFMQTLKNGLGKSKALGCGLMLIRRR</sequence>
<dbReference type="EMBL" id="JBFMVT010000002">
    <property type="protein sequence ID" value="MEW7312059.1"/>
    <property type="molecule type" value="Genomic_DNA"/>
</dbReference>
<dbReference type="SMART" id="SM01101">
    <property type="entry name" value="CRISPR_assoc"/>
    <property type="match status" value="1"/>
</dbReference>
<evidence type="ECO:0000313" key="1">
    <source>
        <dbReference type="EMBL" id="MEW7312059.1"/>
    </source>
</evidence>
<dbReference type="Proteomes" id="UP001555342">
    <property type="component" value="Unassembled WGS sequence"/>
</dbReference>
<keyword evidence="2" id="KW-1185">Reference proteome</keyword>
<protein>
    <submittedName>
        <fullName evidence="1">Type I-E CRISPR-associated protein Cas6/Cse3/CasE</fullName>
    </submittedName>
</protein>
<dbReference type="SUPFAM" id="SSF117987">
    <property type="entry name" value="CRISPR-associated protein"/>
    <property type="match status" value="2"/>
</dbReference>
<evidence type="ECO:0000313" key="2">
    <source>
        <dbReference type="Proteomes" id="UP001555342"/>
    </source>
</evidence>
<proteinExistence type="predicted"/>
<dbReference type="RefSeq" id="WP_367594333.1">
    <property type="nucleotide sequence ID" value="NZ_JBFMVT010000002.1"/>
</dbReference>
<dbReference type="InterPro" id="IPR010179">
    <property type="entry name" value="CRISPR-assoc_prot_Cse3"/>
</dbReference>
<name>A0ABV3NRA9_9ENTR</name>
<accession>A0ABV3NRA9</accession>
<dbReference type="Gene3D" id="3.30.70.1210">
    <property type="entry name" value="Crispr-associated protein, domain 2"/>
    <property type="match status" value="1"/>
</dbReference>
<dbReference type="Gene3D" id="3.30.70.1200">
    <property type="entry name" value="Crispr-associated protein, domain 1"/>
    <property type="match status" value="1"/>
</dbReference>